<dbReference type="Gene3D" id="2.180.10.10">
    <property type="entry name" value="RHS repeat-associated core"/>
    <property type="match status" value="1"/>
</dbReference>
<dbReference type="AlphaFoldDB" id="A0A0J7I587"/>
<gene>
    <name evidence="1" type="ORF">ACM46_16045</name>
</gene>
<proteinExistence type="predicted"/>
<dbReference type="Proteomes" id="UP000036261">
    <property type="component" value="Unassembled WGS sequence"/>
</dbReference>
<dbReference type="EMBL" id="LFND01000005">
    <property type="protein sequence ID" value="KMQ61522.1"/>
    <property type="molecule type" value="Genomic_DNA"/>
</dbReference>
<sequence>MKIIFFSIFFAGISINAQFAYPEAKTPNPIQELDTKEEFENRIIGNHIISELQTINKSESKTDVWVKKFDRSGKILFSSWNTELPAGQKDLIPPGPVDFPQARKDQYTTTLSEGRITSFEYSSQDHRPKKGQVSYDAENNISKIQEQDETYDYVYEKGRLTKGTKLFGNSKAVGTYQYDSAGKIVSLTSELIFPNGSSRSGSETFEYDKAGNIILDRYKTWDGIVEKQYTYQNNLLTKFVSIYGKNIRESRTYSYDGTGKLKEMTKTEYDFGSDVVKNKTISQYTYKNGLISVITRLQGYDDRKATYTDVFSYDNQNRIINIKTQSQNTVFNNMNVAYGKNTITLTKDNSQSVYTLYE</sequence>
<comment type="caution">
    <text evidence="1">The sequence shown here is derived from an EMBL/GenBank/DDBJ whole genome shotgun (WGS) entry which is preliminary data.</text>
</comment>
<reference evidence="1 2" key="1">
    <citation type="journal article" date="2013" name="Int. J. Syst. Evol. Microbiol.">
        <title>Chryseobacterium angstadtii sp. nov., isolated from a newt tank.</title>
        <authorList>
            <person name="Kirk K.E."/>
            <person name="Hoffman J.A."/>
            <person name="Smith K.A."/>
            <person name="Strahan B.L."/>
            <person name="Failor K.C."/>
            <person name="Krebs J.E."/>
            <person name="Gale A.N."/>
            <person name="Do T.D."/>
            <person name="Sontag T.C."/>
            <person name="Batties A.M."/>
            <person name="Mistiszyn K."/>
            <person name="Newman J.D."/>
        </authorList>
    </citation>
    <scope>NUCLEOTIDE SEQUENCE [LARGE SCALE GENOMIC DNA]</scope>
    <source>
        <strain evidence="1 2">KM</strain>
    </source>
</reference>
<protein>
    <recommendedName>
        <fullName evidence="3">Sugar-binding protein</fullName>
    </recommendedName>
</protein>
<evidence type="ECO:0000313" key="2">
    <source>
        <dbReference type="Proteomes" id="UP000036261"/>
    </source>
</evidence>
<dbReference type="PATRIC" id="fig|558151.6.peg.3396"/>
<name>A0A0J7I587_9FLAO</name>
<dbReference type="RefSeq" id="WP_048507689.1">
    <property type="nucleotide sequence ID" value="NZ_LFND01000005.1"/>
</dbReference>
<dbReference type="OrthoDB" id="9182053at2"/>
<evidence type="ECO:0000313" key="1">
    <source>
        <dbReference type="EMBL" id="KMQ61522.1"/>
    </source>
</evidence>
<evidence type="ECO:0008006" key="3">
    <source>
        <dbReference type="Google" id="ProtNLM"/>
    </source>
</evidence>
<organism evidence="1 2">
    <name type="scientific">Chryseobacterium angstadtii</name>
    <dbReference type="NCBI Taxonomy" id="558151"/>
    <lineage>
        <taxon>Bacteria</taxon>
        <taxon>Pseudomonadati</taxon>
        <taxon>Bacteroidota</taxon>
        <taxon>Flavobacteriia</taxon>
        <taxon>Flavobacteriales</taxon>
        <taxon>Weeksellaceae</taxon>
        <taxon>Chryseobacterium group</taxon>
        <taxon>Chryseobacterium</taxon>
    </lineage>
</organism>
<accession>A0A0J7I587</accession>
<keyword evidence="2" id="KW-1185">Reference proteome</keyword>